<dbReference type="PANTHER" id="PTHR43739:SF5">
    <property type="entry name" value="EXO-ALPHA-SIALIDASE"/>
    <property type="match status" value="1"/>
</dbReference>
<accession>A0ABM7VIB5</accession>
<sequence>MKNFLILLLSLYAPSALAQWVAINPGAGGQVQDVVCDPKLEGVLYLASDMEGVYKSTDNGESWRITGRQLHNRTYAVAISPEDSERLYIGTLNGISSSSDGGKTYQFIDQSFGNTFAEIAVSPHNAQQVIAGVGWRDDYDFLKKIPAVKQGIPRILISEDGGQNWEWIVVDHVPVADRNISRIFFHPQQESVVFLSTYSANYRSDDHGRSWYRLPGLNTEKQIRGLDISPDGRYLVTIFADQRKVGQPYWAAVDNVAWLPMGEIPEDKFWYPEFDQRVGEQYQLLLSLEGSRRGLYKGTFGAENSPSTTTYEIIWKGLSGFDTGWDYAEPNPRFAHFTPPSWSPAVWSTTNQTIFCAQQNNGQYQWENRYAIPNDQQMVKHAGKSFPTYRSRGTESTYTYDVAAHENYVIQGQGDNGMVESWDGGEHWSNMSHRTDSVNYSDVQAIALTHLNDVPTVLIQATAGYGGRAKDGRLLMKKLVHHSPEDQWQMLGGGPEHLLGLPDGVFRELTMDPTNPHRLYLHVYGHGVYMIDDLNEAIRNPKYQAVKISNGVMEQVVATKKMTIDPLKPNELYLTGTRGNEGLFRGVKQADQSWSWEKLFDGGGWDSEVFAWEHQGQSFIAYGGKDEHQNADYVFKISRDHGASWQVVFSKAQAQALSGERHAHWFKHAQGQFAFEFRGGLIAEKNTLYVNYFSHKFQNSYGIYRGTFNGEKWLWEDITADLHYPGITSAFIDRSGTVGKLLISTCGTGSWYLPLDQPK</sequence>
<dbReference type="RefSeq" id="WP_338398507.1">
    <property type="nucleotide sequence ID" value="NZ_AP025293.1"/>
</dbReference>
<gene>
    <name evidence="2" type="ORF">PEPS_29770</name>
</gene>
<organism evidence="2 3">
    <name type="scientific">Persicobacter psychrovividus</name>
    <dbReference type="NCBI Taxonomy" id="387638"/>
    <lineage>
        <taxon>Bacteria</taxon>
        <taxon>Pseudomonadati</taxon>
        <taxon>Bacteroidota</taxon>
        <taxon>Cytophagia</taxon>
        <taxon>Cytophagales</taxon>
        <taxon>Persicobacteraceae</taxon>
        <taxon>Persicobacter</taxon>
    </lineage>
</organism>
<reference evidence="2 3" key="1">
    <citation type="submission" date="2021-12" db="EMBL/GenBank/DDBJ databases">
        <title>Genome sequencing of bacteria with rrn-lacking chromosome and rrn-plasmid.</title>
        <authorList>
            <person name="Anda M."/>
            <person name="Iwasaki W."/>
        </authorList>
    </citation>
    <scope>NUCLEOTIDE SEQUENCE [LARGE SCALE GENOMIC DNA]</scope>
    <source>
        <strain evidence="2 3">NBRC 101262</strain>
        <plasmid evidence="2 3">pPP1</plasmid>
    </source>
</reference>
<dbReference type="EMBL" id="AP025293">
    <property type="protein sequence ID" value="BDD00697.1"/>
    <property type="molecule type" value="Genomic_DNA"/>
</dbReference>
<dbReference type="SUPFAM" id="SSF50939">
    <property type="entry name" value="Sialidases"/>
    <property type="match status" value="1"/>
</dbReference>
<keyword evidence="2" id="KW-0614">Plasmid</keyword>
<evidence type="ECO:0000313" key="2">
    <source>
        <dbReference type="EMBL" id="BDD00697.1"/>
    </source>
</evidence>
<dbReference type="InterPro" id="IPR015943">
    <property type="entry name" value="WD40/YVTN_repeat-like_dom_sf"/>
</dbReference>
<dbReference type="PANTHER" id="PTHR43739">
    <property type="entry name" value="XYLOGLUCANASE (EUROFUNG)"/>
    <property type="match status" value="1"/>
</dbReference>
<evidence type="ECO:0008006" key="4">
    <source>
        <dbReference type="Google" id="ProtNLM"/>
    </source>
</evidence>
<keyword evidence="3" id="KW-1185">Reference proteome</keyword>
<feature type="signal peptide" evidence="1">
    <location>
        <begin position="1"/>
        <end position="18"/>
    </location>
</feature>
<evidence type="ECO:0000256" key="1">
    <source>
        <dbReference type="SAM" id="SignalP"/>
    </source>
</evidence>
<protein>
    <recommendedName>
        <fullName evidence="4">Sortilin N-terminal domain-containing protein</fullName>
    </recommendedName>
</protein>
<name>A0ABM7VIB5_9BACT</name>
<dbReference type="Gene3D" id="2.130.10.10">
    <property type="entry name" value="YVTN repeat-like/Quinoprotein amine dehydrogenase"/>
    <property type="match status" value="3"/>
</dbReference>
<dbReference type="InterPro" id="IPR052025">
    <property type="entry name" value="Xyloglucanase_GH74"/>
</dbReference>
<keyword evidence="1" id="KW-0732">Signal</keyword>
<dbReference type="Proteomes" id="UP001354989">
    <property type="component" value="Plasmid pPP1"/>
</dbReference>
<dbReference type="SUPFAM" id="SSF110296">
    <property type="entry name" value="Oligoxyloglucan reducing end-specific cellobiohydrolase"/>
    <property type="match status" value="1"/>
</dbReference>
<evidence type="ECO:0000313" key="3">
    <source>
        <dbReference type="Proteomes" id="UP001354989"/>
    </source>
</evidence>
<feature type="chain" id="PRO_5047477539" description="Sortilin N-terminal domain-containing protein" evidence="1">
    <location>
        <begin position="19"/>
        <end position="759"/>
    </location>
</feature>
<geneLocation type="plasmid" evidence="2 3">
    <name>pPP1</name>
</geneLocation>
<dbReference type="InterPro" id="IPR036278">
    <property type="entry name" value="Sialidase_sf"/>
</dbReference>
<proteinExistence type="predicted"/>